<dbReference type="CDD" id="cd01668">
    <property type="entry name" value="TGS_RSH"/>
    <property type="match status" value="1"/>
</dbReference>
<dbReference type="RefSeq" id="WP_110389539.1">
    <property type="nucleotide sequence ID" value="NZ_QJKI01000002.1"/>
</dbReference>
<keyword evidence="5" id="KW-0418">Kinase</keyword>
<organism evidence="5 6">
    <name type="scientific">Rivihabitans pingtungensis</name>
    <dbReference type="NCBI Taxonomy" id="1054498"/>
    <lineage>
        <taxon>Bacteria</taxon>
        <taxon>Pseudomonadati</taxon>
        <taxon>Pseudomonadota</taxon>
        <taxon>Betaproteobacteria</taxon>
        <taxon>Neisseriales</taxon>
        <taxon>Aquaspirillaceae</taxon>
        <taxon>Rivihabitans</taxon>
    </lineage>
</organism>
<dbReference type="Gene3D" id="3.30.460.10">
    <property type="entry name" value="Beta Polymerase, domain 2"/>
    <property type="match status" value="1"/>
</dbReference>
<protein>
    <submittedName>
        <fullName evidence="5">GTP pyrophosphokinase/guanosine-3',5'-bis(Diphosphate) 3'-pyrophosphohydrolase</fullName>
    </submittedName>
</protein>
<dbReference type="GO" id="GO:0008893">
    <property type="term" value="F:guanosine-3',5'-bis(diphosphate) 3'-diphosphatase activity"/>
    <property type="evidence" value="ECO:0007669"/>
    <property type="project" value="TreeGrafter"/>
</dbReference>
<dbReference type="InterPro" id="IPR004811">
    <property type="entry name" value="RelA/Spo_fam"/>
</dbReference>
<dbReference type="Pfam" id="PF13291">
    <property type="entry name" value="ACT_4"/>
    <property type="match status" value="1"/>
</dbReference>
<name>A0A318KZZ1_9NEIS</name>
<sequence length="729" mass="81056">MSSDVNERIDYDALVANEAAQLLSAARAYVKPDDLPLIRQAFDFSRDAHEGQVRKSGEPYITHPLAVAHILTDWKMDAHGLAAALLHDTMEDTGVAKSTLEERFGSVVAELVDGLSKLERLEYQTKETAQAENFRKMVLAMAKDIRVIIVKLADRLHNMRTLDAMREDKRRRIAQETIDIYAPVANRIGLNKVYRELQDLCFKHLHPNRYQVLHKAIRAARGNRRELVSKIMQALSQKLVQANIEASIKGREKNLYSIYHKMQEKQLSFSEVLDIYGFRVIVNDIPSCYLALGAMHALYKPIPGKFKDYIAIPKSNGYQSLHTTLFGPYGTPIEVQIRTLDMHHIAEAGVASHWMYKSGDESIDKAQQRTHQWLQEILELQAGSGDAIEFLEHVKVDLFPDEVYVFTPKGRILVLPQGSTPVDFAYAVHTDIGHRCIAAKINHELAPLRTPLKNGDQVEVITTTQSKPNPAWLSFVASGRARSHIRNYLKSLERDEAAHLGERLLKQAVQALATRSLSVGADTWQAYLREFAEKGQKSSDVLMEIGIGKQLPMVVASRLLELAGEALGEDVRAGPVMIRGNEGAAVQFAACCNPIPGDRIAGVINKGQGLMIHAHDCPTLGRIDHDRQLEVEWDLDEPRLFGVPITVLAHTERGALAAVAAAITEAHANIESVDMQNAHTGEGAIQIRFRLQVENILHLADVLANIQEQPTVVRAVRGILSEPAAGKGH</sequence>
<dbReference type="CDD" id="cd05399">
    <property type="entry name" value="NT_Rel-Spo_like"/>
    <property type="match status" value="1"/>
</dbReference>
<dbReference type="PANTHER" id="PTHR21262:SF36">
    <property type="entry name" value="BIFUNCTIONAL (P)PPGPP SYNTHASE_HYDROLASE SPOT"/>
    <property type="match status" value="1"/>
</dbReference>
<dbReference type="FunFam" id="3.30.460.10:FF:000001">
    <property type="entry name" value="GTP pyrophosphokinase RelA"/>
    <property type="match status" value="1"/>
</dbReference>
<comment type="similarity">
    <text evidence="1">Belongs to the relA/spoT family.</text>
</comment>
<dbReference type="InterPro" id="IPR045865">
    <property type="entry name" value="ACT-like_dom_sf"/>
</dbReference>
<comment type="function">
    <text evidence="1">In eubacteria ppGpp (guanosine 3'-diphosphate 5'-diphosphate) is a mediator of the stringent response that coordinates a variety of cellular activities in response to changes in nutritional abundance.</text>
</comment>
<dbReference type="FunFam" id="3.10.20.30:FF:000002">
    <property type="entry name" value="GTP pyrophosphokinase (RelA/SpoT)"/>
    <property type="match status" value="1"/>
</dbReference>
<dbReference type="PROSITE" id="PS51671">
    <property type="entry name" value="ACT"/>
    <property type="match status" value="1"/>
</dbReference>
<dbReference type="Proteomes" id="UP000247555">
    <property type="component" value="Unassembled WGS sequence"/>
</dbReference>
<evidence type="ECO:0000313" key="6">
    <source>
        <dbReference type="Proteomes" id="UP000247555"/>
    </source>
</evidence>
<accession>A0A318KZZ1</accession>
<evidence type="ECO:0000259" key="2">
    <source>
        <dbReference type="PROSITE" id="PS51671"/>
    </source>
</evidence>
<dbReference type="OrthoDB" id="9805041at2"/>
<dbReference type="InterPro" id="IPR012676">
    <property type="entry name" value="TGS-like"/>
</dbReference>
<keyword evidence="6" id="KW-1185">Reference proteome</keyword>
<dbReference type="GO" id="GO:0016301">
    <property type="term" value="F:kinase activity"/>
    <property type="evidence" value="ECO:0007669"/>
    <property type="project" value="UniProtKB-KW"/>
</dbReference>
<dbReference type="Pfam" id="PF04607">
    <property type="entry name" value="RelA_SpoT"/>
    <property type="match status" value="1"/>
</dbReference>
<dbReference type="InterPro" id="IPR002912">
    <property type="entry name" value="ACT_dom"/>
</dbReference>
<dbReference type="SUPFAM" id="SSF81301">
    <property type="entry name" value="Nucleotidyltransferase"/>
    <property type="match status" value="1"/>
</dbReference>
<dbReference type="GO" id="GO:0015949">
    <property type="term" value="P:nucleobase-containing small molecule interconversion"/>
    <property type="evidence" value="ECO:0007669"/>
    <property type="project" value="UniProtKB-ARBA"/>
</dbReference>
<dbReference type="PROSITE" id="PS51880">
    <property type="entry name" value="TGS"/>
    <property type="match status" value="1"/>
</dbReference>
<dbReference type="CDD" id="cd00077">
    <property type="entry name" value="HDc"/>
    <property type="match status" value="1"/>
</dbReference>
<comment type="caution">
    <text evidence="5">The sequence shown here is derived from an EMBL/GenBank/DDBJ whole genome shotgun (WGS) entry which is preliminary data.</text>
</comment>
<dbReference type="SUPFAM" id="SSF109604">
    <property type="entry name" value="HD-domain/PDEase-like"/>
    <property type="match status" value="1"/>
</dbReference>
<dbReference type="InterPro" id="IPR004095">
    <property type="entry name" value="TGS"/>
</dbReference>
<dbReference type="InterPro" id="IPR033655">
    <property type="entry name" value="TGS_RelA/SpoT"/>
</dbReference>
<dbReference type="InterPro" id="IPR012675">
    <property type="entry name" value="Beta-grasp_dom_sf"/>
</dbReference>
<dbReference type="Pfam" id="PF02824">
    <property type="entry name" value="TGS"/>
    <property type="match status" value="1"/>
</dbReference>
<dbReference type="GO" id="GO:0005886">
    <property type="term" value="C:plasma membrane"/>
    <property type="evidence" value="ECO:0007669"/>
    <property type="project" value="TreeGrafter"/>
</dbReference>
<dbReference type="InterPro" id="IPR043519">
    <property type="entry name" value="NT_sf"/>
</dbReference>
<dbReference type="SUPFAM" id="SSF81271">
    <property type="entry name" value="TGS-like"/>
    <property type="match status" value="1"/>
</dbReference>
<dbReference type="InterPro" id="IPR003607">
    <property type="entry name" value="HD/PDEase_dom"/>
</dbReference>
<dbReference type="Pfam" id="PF13328">
    <property type="entry name" value="HD_4"/>
    <property type="match status" value="1"/>
</dbReference>
<dbReference type="InterPro" id="IPR006674">
    <property type="entry name" value="HD_domain"/>
</dbReference>
<dbReference type="PANTHER" id="PTHR21262">
    <property type="entry name" value="GUANOSINE-3',5'-BIS DIPHOSPHATE 3'-PYROPHOSPHOHYDROLASE"/>
    <property type="match status" value="1"/>
</dbReference>
<dbReference type="InterPro" id="IPR007685">
    <property type="entry name" value="RelA_SpoT"/>
</dbReference>
<evidence type="ECO:0000259" key="3">
    <source>
        <dbReference type="PROSITE" id="PS51831"/>
    </source>
</evidence>
<evidence type="ECO:0000256" key="1">
    <source>
        <dbReference type="RuleBase" id="RU003847"/>
    </source>
</evidence>
<dbReference type="Gene3D" id="1.10.3210.10">
    <property type="entry name" value="Hypothetical protein af1432"/>
    <property type="match status" value="1"/>
</dbReference>
<dbReference type="FunFam" id="1.10.3210.10:FF:000001">
    <property type="entry name" value="GTP pyrophosphokinase RelA"/>
    <property type="match status" value="1"/>
</dbReference>
<dbReference type="EMBL" id="QJKI01000002">
    <property type="protein sequence ID" value="PXX81226.1"/>
    <property type="molecule type" value="Genomic_DNA"/>
</dbReference>
<reference evidence="5 6" key="1">
    <citation type="submission" date="2018-05" db="EMBL/GenBank/DDBJ databases">
        <title>Genomic Encyclopedia of Type Strains, Phase IV (KMG-IV): sequencing the most valuable type-strain genomes for metagenomic binning, comparative biology and taxonomic classification.</title>
        <authorList>
            <person name="Goeker M."/>
        </authorList>
    </citation>
    <scope>NUCLEOTIDE SEQUENCE [LARGE SCALE GENOMIC DNA]</scope>
    <source>
        <strain evidence="5 6">DSM 29661</strain>
    </source>
</reference>
<keyword evidence="5" id="KW-0808">Transferase</keyword>
<dbReference type="SUPFAM" id="SSF55021">
    <property type="entry name" value="ACT-like"/>
    <property type="match status" value="1"/>
</dbReference>
<feature type="domain" description="ACT" evidence="2">
    <location>
        <begin position="644"/>
        <end position="721"/>
    </location>
</feature>
<dbReference type="SMART" id="SM00954">
    <property type="entry name" value="RelA_SpoT"/>
    <property type="match status" value="1"/>
</dbReference>
<dbReference type="GO" id="GO:0015969">
    <property type="term" value="P:guanosine tetraphosphate metabolic process"/>
    <property type="evidence" value="ECO:0007669"/>
    <property type="project" value="InterPro"/>
</dbReference>
<gene>
    <name evidence="5" type="ORF">DFR34_10261</name>
</gene>
<proteinExistence type="inferred from homology"/>
<keyword evidence="5" id="KW-0378">Hydrolase</keyword>
<dbReference type="NCBIfam" id="TIGR00691">
    <property type="entry name" value="spoT_relA"/>
    <property type="match status" value="1"/>
</dbReference>
<dbReference type="AlphaFoldDB" id="A0A318KZZ1"/>
<dbReference type="SMART" id="SM00471">
    <property type="entry name" value="HDc"/>
    <property type="match status" value="1"/>
</dbReference>
<dbReference type="Gene3D" id="3.30.70.260">
    <property type="match status" value="1"/>
</dbReference>
<dbReference type="GO" id="GO:0008728">
    <property type="term" value="F:GTP diphosphokinase activity"/>
    <property type="evidence" value="ECO:0007669"/>
    <property type="project" value="TreeGrafter"/>
</dbReference>
<dbReference type="Gene3D" id="3.10.20.30">
    <property type="match status" value="1"/>
</dbReference>
<feature type="domain" description="TGS" evidence="4">
    <location>
        <begin position="401"/>
        <end position="462"/>
    </location>
</feature>
<dbReference type="PROSITE" id="PS51831">
    <property type="entry name" value="HD"/>
    <property type="match status" value="1"/>
</dbReference>
<evidence type="ECO:0000259" key="4">
    <source>
        <dbReference type="PROSITE" id="PS51880"/>
    </source>
</evidence>
<feature type="domain" description="HD" evidence="3">
    <location>
        <begin position="60"/>
        <end position="159"/>
    </location>
</feature>
<dbReference type="GO" id="GO:0042594">
    <property type="term" value="P:response to starvation"/>
    <property type="evidence" value="ECO:0007669"/>
    <property type="project" value="TreeGrafter"/>
</dbReference>
<evidence type="ECO:0000313" key="5">
    <source>
        <dbReference type="EMBL" id="PXX81226.1"/>
    </source>
</evidence>